<evidence type="ECO:0000313" key="1">
    <source>
        <dbReference type="EMBL" id="MPC76692.1"/>
    </source>
</evidence>
<proteinExistence type="predicted"/>
<name>A0A5B7HZ62_PORTR</name>
<protein>
    <submittedName>
        <fullName evidence="1">Uncharacterized protein</fullName>
    </submittedName>
</protein>
<gene>
    <name evidence="1" type="ORF">E2C01_071116</name>
</gene>
<keyword evidence="2" id="KW-1185">Reference proteome</keyword>
<dbReference type="AlphaFoldDB" id="A0A5B7HZ62"/>
<organism evidence="1 2">
    <name type="scientific">Portunus trituberculatus</name>
    <name type="common">Swimming crab</name>
    <name type="synonym">Neptunus trituberculatus</name>
    <dbReference type="NCBI Taxonomy" id="210409"/>
    <lineage>
        <taxon>Eukaryota</taxon>
        <taxon>Metazoa</taxon>
        <taxon>Ecdysozoa</taxon>
        <taxon>Arthropoda</taxon>
        <taxon>Crustacea</taxon>
        <taxon>Multicrustacea</taxon>
        <taxon>Malacostraca</taxon>
        <taxon>Eumalacostraca</taxon>
        <taxon>Eucarida</taxon>
        <taxon>Decapoda</taxon>
        <taxon>Pleocyemata</taxon>
        <taxon>Brachyura</taxon>
        <taxon>Eubrachyura</taxon>
        <taxon>Portunoidea</taxon>
        <taxon>Portunidae</taxon>
        <taxon>Portuninae</taxon>
        <taxon>Portunus</taxon>
    </lineage>
</organism>
<accession>A0A5B7HZ62</accession>
<sequence>MACSWPYLPEATMGEDVPPPVFPAAMSPRCLLAEGLTSSLKEEMLSKMSDIIVTAGIKRRDVQEKIDEWHNSAIWLQSFERRLNKFMDGDDYENR</sequence>
<comment type="caution">
    <text evidence="1">The sequence shown here is derived from an EMBL/GenBank/DDBJ whole genome shotgun (WGS) entry which is preliminary data.</text>
</comment>
<reference evidence="1 2" key="1">
    <citation type="submission" date="2019-05" db="EMBL/GenBank/DDBJ databases">
        <title>Another draft genome of Portunus trituberculatus and its Hox gene families provides insights of decapod evolution.</title>
        <authorList>
            <person name="Jeong J.-H."/>
            <person name="Song I."/>
            <person name="Kim S."/>
            <person name="Choi T."/>
            <person name="Kim D."/>
            <person name="Ryu S."/>
            <person name="Kim W."/>
        </authorList>
    </citation>
    <scope>NUCLEOTIDE SEQUENCE [LARGE SCALE GENOMIC DNA]</scope>
    <source>
        <tissue evidence="1">Muscle</tissue>
    </source>
</reference>
<dbReference type="Proteomes" id="UP000324222">
    <property type="component" value="Unassembled WGS sequence"/>
</dbReference>
<evidence type="ECO:0000313" key="2">
    <source>
        <dbReference type="Proteomes" id="UP000324222"/>
    </source>
</evidence>
<dbReference type="EMBL" id="VSRR010043968">
    <property type="protein sequence ID" value="MPC76692.1"/>
    <property type="molecule type" value="Genomic_DNA"/>
</dbReference>